<dbReference type="RefSeq" id="WP_102648318.1">
    <property type="nucleotide sequence ID" value="NZ_PNYA01000029.1"/>
</dbReference>
<organism evidence="2 3">
    <name type="scientific">Trinickia dabaoshanensis</name>
    <dbReference type="NCBI Taxonomy" id="564714"/>
    <lineage>
        <taxon>Bacteria</taxon>
        <taxon>Pseudomonadati</taxon>
        <taxon>Pseudomonadota</taxon>
        <taxon>Betaproteobacteria</taxon>
        <taxon>Burkholderiales</taxon>
        <taxon>Burkholderiaceae</taxon>
        <taxon>Trinickia</taxon>
    </lineage>
</organism>
<dbReference type="InterPro" id="IPR000835">
    <property type="entry name" value="HTH_MarR-typ"/>
</dbReference>
<dbReference type="InterPro" id="IPR052526">
    <property type="entry name" value="HTH-type_Bedaq_tolerance"/>
</dbReference>
<protein>
    <submittedName>
        <fullName evidence="2">MarR family transcriptional regulator</fullName>
    </submittedName>
</protein>
<dbReference type="Gene3D" id="1.10.287.100">
    <property type="match status" value="1"/>
</dbReference>
<dbReference type="PANTHER" id="PTHR39515:SF2">
    <property type="entry name" value="HTH-TYPE TRANSCRIPTIONAL REGULATOR RV0880"/>
    <property type="match status" value="1"/>
</dbReference>
<name>A0A2N7VEU2_9BURK</name>
<dbReference type="Pfam" id="PF01047">
    <property type="entry name" value="MarR"/>
    <property type="match status" value="1"/>
</dbReference>
<dbReference type="PROSITE" id="PS50995">
    <property type="entry name" value="HTH_MARR_2"/>
    <property type="match status" value="1"/>
</dbReference>
<sequence length="150" mass="16335">MMKQSNTSDSPELAALAGELRISLGKLIRRLREQAHSGDFTSAQKSVLLRLDRDGPTTVSALARAESVRPQSMRITVAGLEAMGAISGEPDPADGRQTLINLTPRFRKQLKASRAAKEDWLVRALQAQLSPEEQGELMAAVKLLERVAAF</sequence>
<comment type="caution">
    <text evidence="2">The sequence shown here is derived from an EMBL/GenBank/DDBJ whole genome shotgun (WGS) entry which is preliminary data.</text>
</comment>
<dbReference type="AlphaFoldDB" id="A0A2N7VEU2"/>
<reference evidence="2 3" key="1">
    <citation type="submission" date="2018-01" db="EMBL/GenBank/DDBJ databases">
        <title>Whole genome analyses suggest that Burkholderia sensu lato contains two further novel genera in the rhizoxinica-symbiotica group Mycetohabitans gen. nov., and Trinickia gen. nov.: implications for the evolution of diazotrophy and nodulation in the Burkholderiaceae.</title>
        <authorList>
            <person name="Estrada-de los Santos P."/>
            <person name="Palmer M."/>
            <person name="Chavez-Ramirez B."/>
            <person name="Beukes C."/>
            <person name="Steenkamp E.T."/>
            <person name="Hirsch A.M."/>
            <person name="Manyaka P."/>
            <person name="Maluk M."/>
            <person name="Lafos M."/>
            <person name="Crook M."/>
            <person name="Gross E."/>
            <person name="Simon M.F."/>
            <person name="Bueno dos Reis Junior F."/>
            <person name="Poole P.S."/>
            <person name="Venter S.N."/>
            <person name="James E.K."/>
        </authorList>
    </citation>
    <scope>NUCLEOTIDE SEQUENCE [LARGE SCALE GENOMIC DNA]</scope>
    <source>
        <strain evidence="2 3">GIMN1.004</strain>
    </source>
</reference>
<dbReference type="OrthoDB" id="3215377at2"/>
<dbReference type="SMART" id="SM00347">
    <property type="entry name" value="HTH_MARR"/>
    <property type="match status" value="1"/>
</dbReference>
<dbReference type="PANTHER" id="PTHR39515">
    <property type="entry name" value="CONSERVED PROTEIN"/>
    <property type="match status" value="1"/>
</dbReference>
<dbReference type="Proteomes" id="UP000235616">
    <property type="component" value="Unassembled WGS sequence"/>
</dbReference>
<gene>
    <name evidence="2" type="ORF">C0Z18_25845</name>
</gene>
<evidence type="ECO:0000313" key="2">
    <source>
        <dbReference type="EMBL" id="PMS15665.1"/>
    </source>
</evidence>
<dbReference type="InterPro" id="IPR036390">
    <property type="entry name" value="WH_DNA-bd_sf"/>
</dbReference>
<dbReference type="EMBL" id="PNYA01000029">
    <property type="protein sequence ID" value="PMS15665.1"/>
    <property type="molecule type" value="Genomic_DNA"/>
</dbReference>
<feature type="domain" description="HTH marR-type" evidence="1">
    <location>
        <begin position="10"/>
        <end position="149"/>
    </location>
</feature>
<evidence type="ECO:0000313" key="3">
    <source>
        <dbReference type="Proteomes" id="UP000235616"/>
    </source>
</evidence>
<dbReference type="SUPFAM" id="SSF46785">
    <property type="entry name" value="Winged helix' DNA-binding domain"/>
    <property type="match status" value="1"/>
</dbReference>
<dbReference type="Gene3D" id="1.10.10.10">
    <property type="entry name" value="Winged helix-like DNA-binding domain superfamily/Winged helix DNA-binding domain"/>
    <property type="match status" value="1"/>
</dbReference>
<keyword evidence="3" id="KW-1185">Reference proteome</keyword>
<dbReference type="InterPro" id="IPR036388">
    <property type="entry name" value="WH-like_DNA-bd_sf"/>
</dbReference>
<proteinExistence type="predicted"/>
<evidence type="ECO:0000259" key="1">
    <source>
        <dbReference type="PROSITE" id="PS50995"/>
    </source>
</evidence>
<dbReference type="GO" id="GO:0003700">
    <property type="term" value="F:DNA-binding transcription factor activity"/>
    <property type="evidence" value="ECO:0007669"/>
    <property type="project" value="InterPro"/>
</dbReference>
<accession>A0A2N7VEU2</accession>